<evidence type="ECO:0000256" key="3">
    <source>
        <dbReference type="ARBA" id="ARBA00022737"/>
    </source>
</evidence>
<proteinExistence type="inferred from homology"/>
<keyword evidence="3" id="KW-0677">Repeat</keyword>
<evidence type="ECO:0000256" key="12">
    <source>
        <dbReference type="ARBA" id="ARBA00039316"/>
    </source>
</evidence>
<dbReference type="InterPro" id="IPR027417">
    <property type="entry name" value="P-loop_NTPase"/>
</dbReference>
<keyword evidence="2" id="KW-0963">Cytoplasm</keyword>
<dbReference type="GO" id="GO:0005524">
    <property type="term" value="F:ATP binding"/>
    <property type="evidence" value="ECO:0007669"/>
    <property type="project" value="UniProtKB-KW"/>
</dbReference>
<comment type="similarity">
    <text evidence="11">Belongs to the ABC transporter superfamily. UvrA family.</text>
</comment>
<dbReference type="Gene3D" id="1.10.8.280">
    <property type="entry name" value="ABC transporter ATPase domain-like"/>
    <property type="match status" value="1"/>
</dbReference>
<dbReference type="Pfam" id="PF00005">
    <property type="entry name" value="ABC_tran"/>
    <property type="match status" value="1"/>
</dbReference>
<dbReference type="PROSITE" id="PS50893">
    <property type="entry name" value="ABC_TRANSPORTER_2"/>
    <property type="match status" value="1"/>
</dbReference>
<keyword evidence="16" id="KW-1185">Reference proteome</keyword>
<dbReference type="EMBL" id="BONH01000005">
    <property type="protein sequence ID" value="GIF96433.1"/>
    <property type="molecule type" value="Genomic_DNA"/>
</dbReference>
<keyword evidence="7" id="KW-0067">ATP-binding</keyword>
<comment type="subcellular location">
    <subcellularLocation>
        <location evidence="1">Cytoplasm</location>
    </subcellularLocation>
</comment>
<evidence type="ECO:0000256" key="10">
    <source>
        <dbReference type="ARBA" id="ARBA00023204"/>
    </source>
</evidence>
<dbReference type="GO" id="GO:0003677">
    <property type="term" value="F:DNA binding"/>
    <property type="evidence" value="ECO:0007669"/>
    <property type="project" value="UniProtKB-KW"/>
</dbReference>
<evidence type="ECO:0000313" key="15">
    <source>
        <dbReference type="EMBL" id="GIF96433.1"/>
    </source>
</evidence>
<keyword evidence="4" id="KW-0547">Nucleotide-binding</keyword>
<dbReference type="GO" id="GO:0016887">
    <property type="term" value="F:ATP hydrolysis activity"/>
    <property type="evidence" value="ECO:0007669"/>
    <property type="project" value="InterPro"/>
</dbReference>
<dbReference type="Gene3D" id="3.40.50.300">
    <property type="entry name" value="P-loop containing nucleotide triphosphate hydrolases"/>
    <property type="match status" value="3"/>
</dbReference>
<dbReference type="GO" id="GO:0006281">
    <property type="term" value="P:DNA repair"/>
    <property type="evidence" value="ECO:0007669"/>
    <property type="project" value="UniProtKB-KW"/>
</dbReference>
<dbReference type="PANTHER" id="PTHR43152:SF2">
    <property type="entry name" value="DRUG RESISTANCE ABC TRANSPORTER"/>
    <property type="match status" value="1"/>
</dbReference>
<gene>
    <name evidence="15" type="primary">uvrA_2</name>
    <name evidence="15" type="ORF">Cci01nite_15270</name>
</gene>
<keyword evidence="10" id="KW-0234">DNA repair</keyword>
<evidence type="ECO:0000313" key="16">
    <source>
        <dbReference type="Proteomes" id="UP000659904"/>
    </source>
</evidence>
<evidence type="ECO:0000256" key="5">
    <source>
        <dbReference type="ARBA" id="ARBA00022763"/>
    </source>
</evidence>
<evidence type="ECO:0000256" key="9">
    <source>
        <dbReference type="ARBA" id="ARBA00023125"/>
    </source>
</evidence>
<dbReference type="Gene3D" id="1.20.1580.10">
    <property type="entry name" value="ABC transporter ATPase like domain"/>
    <property type="match status" value="2"/>
</dbReference>
<dbReference type="InterPro" id="IPR003439">
    <property type="entry name" value="ABC_transporter-like_ATP-bd"/>
</dbReference>
<dbReference type="PANTHER" id="PTHR43152">
    <property type="entry name" value="UVRABC SYSTEM PROTEIN A"/>
    <property type="match status" value="1"/>
</dbReference>
<keyword evidence="9" id="KW-0238">DNA-binding</keyword>
<accession>A0A8J3NXX4</accession>
<evidence type="ECO:0000259" key="14">
    <source>
        <dbReference type="PROSITE" id="PS50893"/>
    </source>
</evidence>
<evidence type="ECO:0000256" key="7">
    <source>
        <dbReference type="ARBA" id="ARBA00022840"/>
    </source>
</evidence>
<evidence type="ECO:0000256" key="4">
    <source>
        <dbReference type="ARBA" id="ARBA00022741"/>
    </source>
</evidence>
<keyword evidence="6" id="KW-0228">DNA excision</keyword>
<reference evidence="15 16" key="1">
    <citation type="submission" date="2021-01" db="EMBL/GenBank/DDBJ databases">
        <title>Whole genome shotgun sequence of Catellatospora citrea NBRC 14495.</title>
        <authorList>
            <person name="Komaki H."/>
            <person name="Tamura T."/>
        </authorList>
    </citation>
    <scope>NUCLEOTIDE SEQUENCE [LARGE SCALE GENOMIC DNA]</scope>
    <source>
        <strain evidence="15 16">NBRC 14495</strain>
    </source>
</reference>
<dbReference type="GO" id="GO:0005737">
    <property type="term" value="C:cytoplasm"/>
    <property type="evidence" value="ECO:0007669"/>
    <property type="project" value="UniProtKB-SubCell"/>
</dbReference>
<sequence>MSKATRTDQQPAAVHAADSHDLIRVHGARVNNLKDVSVELPKRRLTVFTGVSGSGKSSLVFGTIAAESQRMINETYSAFVQGFMPTLARPDVDVLDGLTTAIIVDQERMGANARSTVGTATDANAMLRILFSRLGKPHIGSPQAYSFNVASISGAGAVTIEKGGTTTKEKRSFSITGGMCPRCEGMGRVSDFDLSAMYDDSKSLNEGALTIPGYSMEGWFGRIFSGSGFFDMDKPIRKYTKKELHDLLHKEPTKIKVEGINLTYEGLIPKIQKSMLAKDVEAMQPHIRAFVERVITFGICPDCDGTRLSAAARSSKIGKVNIADACAMQISDLADWVRGLNEPSVAPLLAKLQHTLDSFVEIGLGYLSLDRPAGTLSGGEAQRTKMIRHLGSSLTDVTYVFDEPTIGLHPHDIQRMNGLLLRLRDKGNTVLVVEHKPEAIAIADHVVDLGPGAGTGGGTVCFEGTVEQLRSSDTLTGRHLDDRATLKEKVRTATGSLAIRGAKANNLRDVDVDIPLGVLTVITGVAGSGKSSLVHGSIPDDEGVISIDQGAIRGSRRSNPATYTGLLEPIRKAFAKANGVKPALFSANSEGACPTCNGAGVIYTDLAMMAGVATVCEECEGKRFMASVLEYRLGGRDISEVLAMSVTEAEEFFGSGEARTPAAHAILDRLADVGLGYLSLGQPLTTLSGGERQRLKLATHMSEKGGVYVLDEPTTGLHLADVEHLLALLDRLVDSGKSVIVIEHHQAVMAHADWIIDLGPGAGHDGGKIVFEGTPADLVAARSTLTGQHLATYVNR</sequence>
<keyword evidence="8" id="KW-0267">Excision nuclease</keyword>
<comment type="caution">
    <text evidence="15">The sequence shown here is derived from an EMBL/GenBank/DDBJ whole genome shotgun (WGS) entry which is preliminary data.</text>
</comment>
<protein>
    <recommendedName>
        <fullName evidence="12">UvrABC system protein A</fullName>
    </recommendedName>
    <alternativeName>
        <fullName evidence="13">Excinuclease ABC subunit A</fullName>
    </alternativeName>
</protein>
<evidence type="ECO:0000256" key="13">
    <source>
        <dbReference type="ARBA" id="ARBA00042156"/>
    </source>
</evidence>
<name>A0A8J3NXX4_9ACTN</name>
<dbReference type="AlphaFoldDB" id="A0A8J3NXX4"/>
<keyword evidence="5" id="KW-0227">DNA damage</keyword>
<dbReference type="RefSeq" id="WP_120319413.1">
    <property type="nucleotide sequence ID" value="NZ_BONH01000005.1"/>
</dbReference>
<dbReference type="SUPFAM" id="SSF52540">
    <property type="entry name" value="P-loop containing nucleoside triphosphate hydrolases"/>
    <property type="match status" value="2"/>
</dbReference>
<evidence type="ECO:0000256" key="2">
    <source>
        <dbReference type="ARBA" id="ARBA00022490"/>
    </source>
</evidence>
<evidence type="ECO:0000256" key="8">
    <source>
        <dbReference type="ARBA" id="ARBA00022881"/>
    </source>
</evidence>
<evidence type="ECO:0000256" key="6">
    <source>
        <dbReference type="ARBA" id="ARBA00022769"/>
    </source>
</evidence>
<evidence type="ECO:0000256" key="11">
    <source>
        <dbReference type="ARBA" id="ARBA00038000"/>
    </source>
</evidence>
<evidence type="ECO:0000256" key="1">
    <source>
        <dbReference type="ARBA" id="ARBA00004496"/>
    </source>
</evidence>
<dbReference type="Proteomes" id="UP000659904">
    <property type="component" value="Unassembled WGS sequence"/>
</dbReference>
<feature type="domain" description="ABC transporter" evidence="14">
    <location>
        <begin position="490"/>
        <end position="785"/>
    </location>
</feature>
<organism evidence="15 16">
    <name type="scientific">Catellatospora citrea</name>
    <dbReference type="NCBI Taxonomy" id="53366"/>
    <lineage>
        <taxon>Bacteria</taxon>
        <taxon>Bacillati</taxon>
        <taxon>Actinomycetota</taxon>
        <taxon>Actinomycetes</taxon>
        <taxon>Micromonosporales</taxon>
        <taxon>Micromonosporaceae</taxon>
        <taxon>Catellatospora</taxon>
    </lineage>
</organism>
<dbReference type="GO" id="GO:0004518">
    <property type="term" value="F:nuclease activity"/>
    <property type="evidence" value="ECO:0007669"/>
    <property type="project" value="UniProtKB-KW"/>
</dbReference>